<evidence type="ECO:0008006" key="3">
    <source>
        <dbReference type="Google" id="ProtNLM"/>
    </source>
</evidence>
<dbReference type="InterPro" id="IPR011050">
    <property type="entry name" value="Pectin_lyase_fold/virulence"/>
</dbReference>
<dbReference type="RefSeq" id="WP_264729235.1">
    <property type="nucleotide sequence ID" value="NZ_JAPDNR010000001.1"/>
</dbReference>
<dbReference type="Proteomes" id="UP001207742">
    <property type="component" value="Unassembled WGS sequence"/>
</dbReference>
<dbReference type="SUPFAM" id="SSF51126">
    <property type="entry name" value="Pectin lyase-like"/>
    <property type="match status" value="1"/>
</dbReference>
<dbReference type="PANTHER" id="PTHR41339:SF1">
    <property type="entry name" value="SECRETED PROTEIN"/>
    <property type="match status" value="1"/>
</dbReference>
<keyword evidence="2" id="KW-1185">Reference proteome</keyword>
<sequence length="467" mass="49536">MLSCEKNQQDQQHSPVSATQIIPANGATLNGVLGVGHTVRDTIHLTGGTYYLNGIVYVDTLDVLQIDAGSVLKGLPGTAATPGGTLVITRGGKIEALGTASAPVVFTSTKSTPAAGDIGGLVILGRATINQPGSPRIEGIGGITPVSVLYGGSFDNDNSGKLRYVRIEYAGFELSVDNELNGLTLGAVGNGTEIDFVEVYKAKDDGIQFFGGTVNVSHVIVVNPLDDALDFEYGYRGRIQYALLLADSTRADRSISNGIESDNNISNVPLLPVTKPLIANLTMIGLPNRPLAIKTNFPPSAIGRYGAAALWRSSSQFEVYNTILLGYENGFLLDNSGGSTIDTQERYRDGFSIIKHNLVHAYNVPFHSANPLYPYNSMRPYPDAPDNNTGYTNPLDPNAAIRLVKPFDRTVPGFYLPKTGNPLVVSPALTGGLTIGLPVGLTGTIYRGAFDGIPGNDWAAAWAVFAY</sequence>
<dbReference type="PANTHER" id="PTHR41339">
    <property type="entry name" value="LIPL48"/>
    <property type="match status" value="1"/>
</dbReference>
<comment type="caution">
    <text evidence="1">The sequence shown here is derived from an EMBL/GenBank/DDBJ whole genome shotgun (WGS) entry which is preliminary data.</text>
</comment>
<name>A0ABT3IIC8_9BACT</name>
<proteinExistence type="predicted"/>
<dbReference type="EMBL" id="JAPDNS010000001">
    <property type="protein sequence ID" value="MCW3483716.1"/>
    <property type="molecule type" value="Genomic_DNA"/>
</dbReference>
<protein>
    <recommendedName>
        <fullName evidence="3">DUF5008 domain-containing protein</fullName>
    </recommendedName>
</protein>
<gene>
    <name evidence="1" type="ORF">OL497_07425</name>
</gene>
<accession>A0ABT3IIC8</accession>
<evidence type="ECO:0000313" key="2">
    <source>
        <dbReference type="Proteomes" id="UP001207742"/>
    </source>
</evidence>
<organism evidence="1 2">
    <name type="scientific">Chitinophaga nivalis</name>
    <dbReference type="NCBI Taxonomy" id="2991709"/>
    <lineage>
        <taxon>Bacteria</taxon>
        <taxon>Pseudomonadati</taxon>
        <taxon>Bacteroidota</taxon>
        <taxon>Chitinophagia</taxon>
        <taxon>Chitinophagales</taxon>
        <taxon>Chitinophagaceae</taxon>
        <taxon>Chitinophaga</taxon>
    </lineage>
</organism>
<evidence type="ECO:0000313" key="1">
    <source>
        <dbReference type="EMBL" id="MCW3483716.1"/>
    </source>
</evidence>
<reference evidence="1 2" key="1">
    <citation type="submission" date="2022-10" db="EMBL/GenBank/DDBJ databases">
        <title>Chitinophaga nivalis PC15 sp. nov., isolated from Pyeongchang county, South Korea.</title>
        <authorList>
            <person name="Trinh H.N."/>
        </authorList>
    </citation>
    <scope>NUCLEOTIDE SEQUENCE [LARGE SCALE GENOMIC DNA]</scope>
    <source>
        <strain evidence="1 2">PC14</strain>
    </source>
</reference>